<evidence type="ECO:0000256" key="1">
    <source>
        <dbReference type="SAM" id="SignalP"/>
    </source>
</evidence>
<accession>A0A6S6T3K3</accession>
<protein>
    <submittedName>
        <fullName evidence="4">Dipeptidyl peptidase IV</fullName>
    </submittedName>
</protein>
<evidence type="ECO:0000259" key="3">
    <source>
        <dbReference type="Pfam" id="PF00930"/>
    </source>
</evidence>
<dbReference type="InterPro" id="IPR002469">
    <property type="entry name" value="Peptidase_S9B_N"/>
</dbReference>
<dbReference type="SUPFAM" id="SSF82171">
    <property type="entry name" value="DPP6 N-terminal domain-like"/>
    <property type="match status" value="1"/>
</dbReference>
<dbReference type="PANTHER" id="PTHR11731">
    <property type="entry name" value="PROTEASE FAMILY S9B,C DIPEPTIDYL-PEPTIDASE IV-RELATED"/>
    <property type="match status" value="1"/>
</dbReference>
<feature type="domain" description="Dipeptidylpeptidase IV N-terminal" evidence="3">
    <location>
        <begin position="98"/>
        <end position="422"/>
    </location>
</feature>
<sequence>MKQLFIFFLLFIISSSQAQYSSASFLDWIDDEHYLERRVDKNNDKVLAKVNAKTGAAEMPYKHISPGSKIMAALPEGFWISYNSPHSKDYELVIISKDNNLYLFEVASKKMRQLTSNTETEKNVTFSPDNKHIAFTRLGNLYTINLESGQETKLTTDGSDLVYNGWASWVYYEEILGRSSNYKAFWWSPDSKQIAYLRFDDSPVPIFSIYRSAGVHGELEQMHYPKVGDPNPLVSLGICNLATSKTTWVDTDKELDQYIAWPFWTKDSKQLLFQQMPRDQNKIELLLANPKDGSTKKVYEESRATWVSFFEDIHMLEDNSGFILRSYKNDWYNLYHYDFNGTLKTRITDVKWRINTIKKVDEKKKVVYFSGTGAVNTDLHFFSVNLDGSNFKQLTKGTGMHEALLSPNNSYFVENYSNINTAPSRVLYDNKGNKIRSIKKQETPEFSPKRHHKMELFRVKSSDGKFDLPVIWTLPKNFDKNKKYPVVFSIYGGPDAGGIDDSWRGWRGNNLTRMGIIVVSVAHRGSGKFGKAGLDYMHRNLGKWEMEDYFAVVNWLRKQSFVDADRMGITGSSYGGYLSAMALTYGAQYFTHGIANLSVMDWQLYDNVYTERYMDTYEQNPNGYDQASVLSHVEQYTGKLLITHGLMDDNVHVQNSIQLIDKLQDAGKEFEMMFYPNERHGWGGPKGTHARKLKESFWSRSFFTTE</sequence>
<feature type="domain" description="Peptidase S9 prolyl oligopeptidase catalytic" evidence="2">
    <location>
        <begin position="506"/>
        <end position="689"/>
    </location>
</feature>
<feature type="signal peptide" evidence="1">
    <location>
        <begin position="1"/>
        <end position="18"/>
    </location>
</feature>
<dbReference type="Gene3D" id="3.40.50.1820">
    <property type="entry name" value="alpha/beta hydrolase"/>
    <property type="match status" value="1"/>
</dbReference>
<dbReference type="GO" id="GO:0006508">
    <property type="term" value="P:proteolysis"/>
    <property type="evidence" value="ECO:0007669"/>
    <property type="project" value="InterPro"/>
</dbReference>
<proteinExistence type="predicted"/>
<dbReference type="Pfam" id="PF00930">
    <property type="entry name" value="DPPIV_N"/>
    <property type="match status" value="1"/>
</dbReference>
<feature type="chain" id="PRO_5027560883" evidence="1">
    <location>
        <begin position="19"/>
        <end position="706"/>
    </location>
</feature>
<dbReference type="SUPFAM" id="SSF53474">
    <property type="entry name" value="alpha/beta-Hydrolases"/>
    <property type="match status" value="1"/>
</dbReference>
<dbReference type="AlphaFoldDB" id="A0A6S6T3K3"/>
<dbReference type="EMBL" id="CACVAQ010000198">
    <property type="protein sequence ID" value="CAA6813303.1"/>
    <property type="molecule type" value="Genomic_DNA"/>
</dbReference>
<organism evidence="4">
    <name type="scientific">uncultured Aureispira sp</name>
    <dbReference type="NCBI Taxonomy" id="1331704"/>
    <lineage>
        <taxon>Bacteria</taxon>
        <taxon>Pseudomonadati</taxon>
        <taxon>Bacteroidota</taxon>
        <taxon>Saprospiria</taxon>
        <taxon>Saprospirales</taxon>
        <taxon>Saprospiraceae</taxon>
        <taxon>Aureispira</taxon>
        <taxon>environmental samples</taxon>
    </lineage>
</organism>
<dbReference type="InterPro" id="IPR001375">
    <property type="entry name" value="Peptidase_S9_cat"/>
</dbReference>
<evidence type="ECO:0000313" key="4">
    <source>
        <dbReference type="EMBL" id="CAA6813303.1"/>
    </source>
</evidence>
<dbReference type="InterPro" id="IPR050278">
    <property type="entry name" value="Serine_Prot_S9B/DPPIV"/>
</dbReference>
<reference evidence="4" key="1">
    <citation type="submission" date="2020-01" db="EMBL/GenBank/DDBJ databases">
        <authorList>
            <person name="Meier V. D."/>
            <person name="Meier V D."/>
        </authorList>
    </citation>
    <scope>NUCLEOTIDE SEQUENCE</scope>
    <source>
        <strain evidence="4">HLG_WM_MAG_10</strain>
    </source>
</reference>
<keyword evidence="1" id="KW-0732">Signal</keyword>
<gene>
    <name evidence="4" type="ORF">HELGO_WM39619</name>
</gene>
<dbReference type="GO" id="GO:0008239">
    <property type="term" value="F:dipeptidyl-peptidase activity"/>
    <property type="evidence" value="ECO:0007669"/>
    <property type="project" value="TreeGrafter"/>
</dbReference>
<dbReference type="Gene3D" id="2.140.10.30">
    <property type="entry name" value="Dipeptidylpeptidase IV, N-terminal domain"/>
    <property type="match status" value="1"/>
</dbReference>
<name>A0A6S6T3K3_9BACT</name>
<dbReference type="Pfam" id="PF00326">
    <property type="entry name" value="Peptidase_S9"/>
    <property type="match status" value="1"/>
</dbReference>
<dbReference type="PANTHER" id="PTHR11731:SF193">
    <property type="entry name" value="DIPEPTIDYL PEPTIDASE 9"/>
    <property type="match status" value="1"/>
</dbReference>
<evidence type="ECO:0000259" key="2">
    <source>
        <dbReference type="Pfam" id="PF00326"/>
    </source>
</evidence>
<dbReference type="InterPro" id="IPR029058">
    <property type="entry name" value="AB_hydrolase_fold"/>
</dbReference>
<dbReference type="GO" id="GO:0008236">
    <property type="term" value="F:serine-type peptidase activity"/>
    <property type="evidence" value="ECO:0007669"/>
    <property type="project" value="InterPro"/>
</dbReference>